<protein>
    <submittedName>
        <fullName evidence="1">Uncharacterized protein</fullName>
    </submittedName>
</protein>
<sequence length="940" mass="108466">MPFPKNITKNFKQDFEKLSIDIQNASGYNGRGPNNYGTGVTKFLVCPKSCSCAHKESNKQKKCPRCDTTYNDNVESVLLSVRELFREKFKNPKVAEMEWINVNRFIKEILQKKRQNVSEHVARMMDDGYFQKANSTNKKKIIDIPMVVVVDGASVSSDTHLGYNVIEAFNLAENNLKMKAKENVTPIYVYPKSNSHIPSNETEHSNSQSHHNVNRAKDMETRFNVNIEVEDEKFMPCGVFEPLINEFISLSKFGFNVYDAFNKEEITVRAHWLYSVGDMLGVSELMGGRYPEHLRCCLRCNVFKSSLKFPAHVLVKEGRGVFNFSHKDNKYLKLRNDGIFSTDITLKDYEGGTSNDYYHSIIEPNFGSNGEILNNKYVSDKQCKDLCEYSNPRLSTFYGFKIRSPMFDYEYFSLPWSLPPNIMHAQFLDIIKLMLSIILDSNGEAVDGSRNIDLSEFRFSEKQQEAYCQFLQHLNDNTPQAFRDNIFNTNISSSKDFGITSVAQGEALLKAIYVLKDVIPKENGRERQACLLDIYSQMSVLMLYNNSTDLSDEVDMKNLEDSWETVVYAFECCVTDLYTRNAFSGTLPLHTMLHSCGYLKRLGTLRKFSFNTTKIHLETGSSHQDRENQISEFCTYMVKRYLINVIYGSFQPSKILTPATILSKEVIENNTIENNNNLKVLATQLVTNYREYRSTGLEAKNKKTPLQTDLSTVTARGITLQLDKGDENVIESPNTFYYRRFTKIKHNTSKYNLYTKTPSTDFGFNTETSPQKHENIVRVVPPRTRSSLLSCYAKLIACYSIRQPTMKKANYFAIIETIEGLIPVKNSRETLQLGKDITVGKYWVGEPKGKRRVVPIDRINNPVFVLPYVGFEVAENEFEDRYYIVDPHVFCEYTNKSRKKVELSVYRNHRYMNKEELADLREQLGDRAEEYIYRWKDSPF</sequence>
<dbReference type="GeneID" id="43578954"/>
<keyword evidence="2" id="KW-1185">Reference proteome</keyword>
<dbReference type="AlphaFoldDB" id="A0A5E8B2A5"/>
<dbReference type="RefSeq" id="XP_031850745.1">
    <property type="nucleotide sequence ID" value="XM_031994854.1"/>
</dbReference>
<gene>
    <name evidence="1" type="ORF">SAPINGB_P000130</name>
</gene>
<dbReference type="EMBL" id="CABVLU010000001">
    <property type="protein sequence ID" value="VVT43752.1"/>
    <property type="molecule type" value="Genomic_DNA"/>
</dbReference>
<dbReference type="Proteomes" id="UP000398389">
    <property type="component" value="Unassembled WGS sequence"/>
</dbReference>
<name>A0A5E8B2A5_9ASCO</name>
<dbReference type="OrthoDB" id="1666096at2759"/>
<organism evidence="1 2">
    <name type="scientific">Magnusiomyces paraingens</name>
    <dbReference type="NCBI Taxonomy" id="2606893"/>
    <lineage>
        <taxon>Eukaryota</taxon>
        <taxon>Fungi</taxon>
        <taxon>Dikarya</taxon>
        <taxon>Ascomycota</taxon>
        <taxon>Saccharomycotina</taxon>
        <taxon>Dipodascomycetes</taxon>
        <taxon>Dipodascales</taxon>
        <taxon>Dipodascaceae</taxon>
        <taxon>Magnusiomyces</taxon>
    </lineage>
</organism>
<accession>A0A5E8B2A5</accession>
<evidence type="ECO:0000313" key="2">
    <source>
        <dbReference type="Proteomes" id="UP000398389"/>
    </source>
</evidence>
<evidence type="ECO:0000313" key="1">
    <source>
        <dbReference type="EMBL" id="VVT43752.1"/>
    </source>
</evidence>
<reference evidence="1 2" key="1">
    <citation type="submission" date="2019-09" db="EMBL/GenBank/DDBJ databases">
        <authorList>
            <person name="Brejova B."/>
        </authorList>
    </citation>
    <scope>NUCLEOTIDE SEQUENCE [LARGE SCALE GENOMIC DNA]</scope>
</reference>
<proteinExistence type="predicted"/>